<organism evidence="3 4">
    <name type="scientific">Luteolibacter luteus</name>
    <dbReference type="NCBI Taxonomy" id="2728835"/>
    <lineage>
        <taxon>Bacteria</taxon>
        <taxon>Pseudomonadati</taxon>
        <taxon>Verrucomicrobiota</taxon>
        <taxon>Verrucomicrobiia</taxon>
        <taxon>Verrucomicrobiales</taxon>
        <taxon>Verrucomicrobiaceae</taxon>
        <taxon>Luteolibacter</taxon>
    </lineage>
</organism>
<evidence type="ECO:0000313" key="4">
    <source>
        <dbReference type="Proteomes" id="UP000501812"/>
    </source>
</evidence>
<dbReference type="Proteomes" id="UP000501812">
    <property type="component" value="Chromosome"/>
</dbReference>
<feature type="signal peptide" evidence="2">
    <location>
        <begin position="1"/>
        <end position="24"/>
    </location>
</feature>
<name>A0A858RQ80_9BACT</name>
<evidence type="ECO:0000313" key="3">
    <source>
        <dbReference type="EMBL" id="QJE98083.1"/>
    </source>
</evidence>
<dbReference type="KEGG" id="luo:HHL09_20605"/>
<keyword evidence="2" id="KW-0732">Signal</keyword>
<sequence>MNIRLTGSFLAASLSFLSVTGLQAQDQLSNTEKAAAIAAIGACSAASAHAWEHDQGPNYTDTGKVVTVEITNTAGERVPVYLYPRNGGWFGPRGEFYRTLPKTRYLAAVYGSRRATSVPAPVAEPPAKPQPQAKIEKPQPQPVAPEAKPESRPAPKAQPPKHLTAAPGGPLKAEAGRGRLKILDGDKTVSTLRTSMPDIVDWKFADKQRQVIVKSRGKQGGAVVELFNTRTGTLQDKVPASEIKKSRESWAKGFED</sequence>
<evidence type="ECO:0008006" key="5">
    <source>
        <dbReference type="Google" id="ProtNLM"/>
    </source>
</evidence>
<evidence type="ECO:0000256" key="1">
    <source>
        <dbReference type="SAM" id="MobiDB-lite"/>
    </source>
</evidence>
<proteinExistence type="predicted"/>
<feature type="chain" id="PRO_5032836406" description="DUF2782 domain-containing protein" evidence="2">
    <location>
        <begin position="25"/>
        <end position="256"/>
    </location>
</feature>
<dbReference type="RefSeq" id="WP_169456542.1">
    <property type="nucleotide sequence ID" value="NZ_CP051774.1"/>
</dbReference>
<gene>
    <name evidence="3" type="ORF">HHL09_20605</name>
</gene>
<dbReference type="AlphaFoldDB" id="A0A858RQ80"/>
<keyword evidence="4" id="KW-1185">Reference proteome</keyword>
<accession>A0A858RQ80</accession>
<dbReference type="EMBL" id="CP051774">
    <property type="protein sequence ID" value="QJE98083.1"/>
    <property type="molecule type" value="Genomic_DNA"/>
</dbReference>
<protein>
    <recommendedName>
        <fullName evidence="5">DUF2782 domain-containing protein</fullName>
    </recommendedName>
</protein>
<reference evidence="3 4" key="1">
    <citation type="submission" date="2020-04" db="EMBL/GenBank/DDBJ databases">
        <title>Luteolibacter sp. G-1-1-1 isolated from soil.</title>
        <authorList>
            <person name="Dahal R.H."/>
        </authorList>
    </citation>
    <scope>NUCLEOTIDE SEQUENCE [LARGE SCALE GENOMIC DNA]</scope>
    <source>
        <strain evidence="3 4">G-1-1-1</strain>
    </source>
</reference>
<feature type="region of interest" description="Disordered" evidence="1">
    <location>
        <begin position="116"/>
        <end position="177"/>
    </location>
</feature>
<evidence type="ECO:0000256" key="2">
    <source>
        <dbReference type="SAM" id="SignalP"/>
    </source>
</evidence>